<dbReference type="EMBL" id="CM003100">
    <property type="protein sequence ID" value="KUI68020.1"/>
    <property type="molecule type" value="Genomic_DNA"/>
</dbReference>
<feature type="compositionally biased region" description="Low complexity" evidence="1">
    <location>
        <begin position="53"/>
        <end position="62"/>
    </location>
</feature>
<accession>A0A194VW27</accession>
<dbReference type="AlphaFoldDB" id="A0A194VW27"/>
<protein>
    <submittedName>
        <fullName evidence="2">Uncharacterized protein</fullName>
    </submittedName>
</protein>
<keyword evidence="3" id="KW-1185">Reference proteome</keyword>
<feature type="compositionally biased region" description="Basic residues" evidence="1">
    <location>
        <begin position="41"/>
        <end position="50"/>
    </location>
</feature>
<feature type="region of interest" description="Disordered" evidence="1">
    <location>
        <begin position="29"/>
        <end position="62"/>
    </location>
</feature>
<proteinExistence type="predicted"/>
<dbReference type="Proteomes" id="UP000078559">
    <property type="component" value="Chromosome 3"/>
</dbReference>
<evidence type="ECO:0000313" key="2">
    <source>
        <dbReference type="EMBL" id="KUI68020.1"/>
    </source>
</evidence>
<reference evidence="2" key="1">
    <citation type="submission" date="2014-12" db="EMBL/GenBank/DDBJ databases">
        <title>Genome Sequence of Valsa Canker Pathogens Uncovers a Specific Adaption of Colonization on Woody Bark.</title>
        <authorList>
            <person name="Yin Z."/>
            <person name="Liu H."/>
            <person name="Gao X."/>
            <person name="Li Z."/>
            <person name="Song N."/>
            <person name="Ke X."/>
            <person name="Dai Q."/>
            <person name="Wu Y."/>
            <person name="Sun Y."/>
            <person name="Xu J.-R."/>
            <person name="Kang Z.K."/>
            <person name="Wang L."/>
            <person name="Huang L."/>
        </authorList>
    </citation>
    <scope>NUCLEOTIDE SEQUENCE [LARGE SCALE GENOMIC DNA]</scope>
    <source>
        <strain evidence="2">03-8</strain>
    </source>
</reference>
<evidence type="ECO:0000256" key="1">
    <source>
        <dbReference type="SAM" id="MobiDB-lite"/>
    </source>
</evidence>
<name>A0A194VW27_CYTMA</name>
<dbReference type="SMR" id="A0A194VW27"/>
<sequence length="62" mass="7076">MNPVDKQGKVWKINLDNLDNQDRGTTVIEKASIAGDEQKQKQKRKRKRKQKQEANANAKAEG</sequence>
<evidence type="ECO:0000313" key="3">
    <source>
        <dbReference type="Proteomes" id="UP000078559"/>
    </source>
</evidence>
<organism evidence="2 3">
    <name type="scientific">Cytospora mali</name>
    <name type="common">Apple Valsa canker fungus</name>
    <name type="synonym">Valsa mali</name>
    <dbReference type="NCBI Taxonomy" id="578113"/>
    <lineage>
        <taxon>Eukaryota</taxon>
        <taxon>Fungi</taxon>
        <taxon>Dikarya</taxon>
        <taxon>Ascomycota</taxon>
        <taxon>Pezizomycotina</taxon>
        <taxon>Sordariomycetes</taxon>
        <taxon>Sordariomycetidae</taxon>
        <taxon>Diaporthales</taxon>
        <taxon>Cytosporaceae</taxon>
        <taxon>Cytospora</taxon>
    </lineage>
</organism>
<gene>
    <name evidence="2" type="ORF">VM1G_11509</name>
</gene>